<keyword evidence="2" id="KW-0732">Signal</keyword>
<accession>A0A1M6A4Q6</accession>
<dbReference type="PANTHER" id="PTHR42928:SF5">
    <property type="entry name" value="BLR1237 PROTEIN"/>
    <property type="match status" value="1"/>
</dbReference>
<dbReference type="CDD" id="cd07012">
    <property type="entry name" value="PBP2_Bug_TTT"/>
    <property type="match status" value="1"/>
</dbReference>
<evidence type="ECO:0000313" key="4">
    <source>
        <dbReference type="Proteomes" id="UP000184226"/>
    </source>
</evidence>
<dbReference type="Proteomes" id="UP000184226">
    <property type="component" value="Unassembled WGS sequence"/>
</dbReference>
<name>A0A1M6A4Q6_9BURK</name>
<dbReference type="Gene3D" id="3.40.190.150">
    <property type="entry name" value="Bordetella uptake gene, domain 1"/>
    <property type="match status" value="1"/>
</dbReference>
<dbReference type="RefSeq" id="WP_073109409.1">
    <property type="nucleotide sequence ID" value="NZ_FQXE01000021.1"/>
</dbReference>
<dbReference type="InterPro" id="IPR005064">
    <property type="entry name" value="BUG"/>
</dbReference>
<gene>
    <name evidence="3" type="ORF">SAMN04488135_12116</name>
</gene>
<evidence type="ECO:0000256" key="1">
    <source>
        <dbReference type="ARBA" id="ARBA00006987"/>
    </source>
</evidence>
<proteinExistence type="inferred from homology"/>
<feature type="signal peptide" evidence="2">
    <location>
        <begin position="1"/>
        <end position="20"/>
    </location>
</feature>
<evidence type="ECO:0000313" key="3">
    <source>
        <dbReference type="EMBL" id="SHI31476.1"/>
    </source>
</evidence>
<dbReference type="InterPro" id="IPR042100">
    <property type="entry name" value="Bug_dom1"/>
</dbReference>
<dbReference type="PIRSF" id="PIRSF017082">
    <property type="entry name" value="YflP"/>
    <property type="match status" value="1"/>
</dbReference>
<organism evidence="3 4">
    <name type="scientific">Pollutimonas bauzanensis</name>
    <dbReference type="NCBI Taxonomy" id="658167"/>
    <lineage>
        <taxon>Bacteria</taxon>
        <taxon>Pseudomonadati</taxon>
        <taxon>Pseudomonadota</taxon>
        <taxon>Betaproteobacteria</taxon>
        <taxon>Burkholderiales</taxon>
        <taxon>Alcaligenaceae</taxon>
        <taxon>Pollutimonas</taxon>
    </lineage>
</organism>
<dbReference type="SUPFAM" id="SSF53850">
    <property type="entry name" value="Periplasmic binding protein-like II"/>
    <property type="match status" value="1"/>
</dbReference>
<dbReference type="PANTHER" id="PTHR42928">
    <property type="entry name" value="TRICARBOXYLATE-BINDING PROTEIN"/>
    <property type="match status" value="1"/>
</dbReference>
<dbReference type="STRING" id="658167.SAMN04488135_12116"/>
<keyword evidence="3" id="KW-0675">Receptor</keyword>
<evidence type="ECO:0000256" key="2">
    <source>
        <dbReference type="SAM" id="SignalP"/>
    </source>
</evidence>
<dbReference type="Pfam" id="PF03401">
    <property type="entry name" value="TctC"/>
    <property type="match status" value="1"/>
</dbReference>
<sequence length="321" mass="33193">MKSKLIGLLAAMLLSASASAQQYPDRPVRILVPFAAGGTVDIAARHIGQALSKTWGQPVVIENKPGGNGFIATTAAAGAQPNGYTLLMAHTGEFSVNPAIFSKVPYDLDRDFIPISLVSDTPLTLAVPAGSDLNSVADVIARSKAEPGSITFSTPGTGSYNHLAGEWFANNAGIKLMHVPYRGGAPASAAVASGEVALGVLGVSAVNEYVKGGRIKVIAVMTPKRLASHPEWSTVQEAGVPDIDASNWVGLFTPRGTPAAIVEKLNRDVVAALSTPEIQTAFTAGGGSAVGTSSAAFTARIKRELELNKEIARKAGVKVEQ</sequence>
<dbReference type="EMBL" id="FQXE01000021">
    <property type="protein sequence ID" value="SHI31476.1"/>
    <property type="molecule type" value="Genomic_DNA"/>
</dbReference>
<reference evidence="3 4" key="1">
    <citation type="submission" date="2016-11" db="EMBL/GenBank/DDBJ databases">
        <authorList>
            <person name="Jaros S."/>
            <person name="Januszkiewicz K."/>
            <person name="Wedrychowicz H."/>
        </authorList>
    </citation>
    <scope>NUCLEOTIDE SEQUENCE [LARGE SCALE GENOMIC DNA]</scope>
    <source>
        <strain evidence="3 4">CGMCC 1.10190</strain>
    </source>
</reference>
<feature type="chain" id="PRO_5012093235" evidence="2">
    <location>
        <begin position="21"/>
        <end position="321"/>
    </location>
</feature>
<dbReference type="Gene3D" id="3.40.190.10">
    <property type="entry name" value="Periplasmic binding protein-like II"/>
    <property type="match status" value="1"/>
</dbReference>
<comment type="similarity">
    <text evidence="1">Belongs to the UPF0065 (bug) family.</text>
</comment>
<protein>
    <submittedName>
        <fullName evidence="3">Tripartite-type tricarboxylate transporter, receptor component TctC</fullName>
    </submittedName>
</protein>
<keyword evidence="4" id="KW-1185">Reference proteome</keyword>
<dbReference type="AlphaFoldDB" id="A0A1M6A4Q6"/>